<evidence type="ECO:0000313" key="3">
    <source>
        <dbReference type="EMBL" id="GGH47680.1"/>
    </source>
</evidence>
<reference evidence="3" key="2">
    <citation type="submission" date="2020-09" db="EMBL/GenBank/DDBJ databases">
        <authorList>
            <person name="Sun Q."/>
            <person name="Zhou Y."/>
        </authorList>
    </citation>
    <scope>NUCLEOTIDE SEQUENCE</scope>
    <source>
        <strain evidence="3">CGMCC 1.15794</strain>
    </source>
</reference>
<dbReference type="RefSeq" id="WP_188756594.1">
    <property type="nucleotide sequence ID" value="NZ_BMJY01000012.1"/>
</dbReference>
<name>A0A917IF97_9MICO</name>
<comment type="caution">
    <text evidence="3">The sequence shown here is derived from an EMBL/GenBank/DDBJ whole genome shotgun (WGS) entry which is preliminary data.</text>
</comment>
<feature type="chain" id="PRO_5037479163" description="DUF4352 domain-containing protein" evidence="2">
    <location>
        <begin position="24"/>
        <end position="201"/>
    </location>
</feature>
<evidence type="ECO:0000256" key="1">
    <source>
        <dbReference type="SAM" id="MobiDB-lite"/>
    </source>
</evidence>
<dbReference type="Proteomes" id="UP000657592">
    <property type="component" value="Unassembled WGS sequence"/>
</dbReference>
<feature type="region of interest" description="Disordered" evidence="1">
    <location>
        <begin position="25"/>
        <end position="58"/>
    </location>
</feature>
<keyword evidence="2" id="KW-0732">Signal</keyword>
<protein>
    <recommendedName>
        <fullName evidence="5">DUF4352 domain-containing protein</fullName>
    </recommendedName>
</protein>
<evidence type="ECO:0000256" key="2">
    <source>
        <dbReference type="SAM" id="SignalP"/>
    </source>
</evidence>
<gene>
    <name evidence="3" type="ORF">GCM10010921_24610</name>
</gene>
<proteinExistence type="predicted"/>
<evidence type="ECO:0000313" key="4">
    <source>
        <dbReference type="Proteomes" id="UP000657592"/>
    </source>
</evidence>
<dbReference type="PROSITE" id="PS51257">
    <property type="entry name" value="PROKAR_LIPOPROTEIN"/>
    <property type="match status" value="1"/>
</dbReference>
<feature type="signal peptide" evidence="2">
    <location>
        <begin position="1"/>
        <end position="23"/>
    </location>
</feature>
<dbReference type="AlphaFoldDB" id="A0A917IF97"/>
<sequence length="201" mass="20977">MTLRSTTTVGAIAALMLLLSACAPEPATDGRDDPPAADAPTAEAEAGDGAEDAGAQGVVGVDFPDPDDVIADATFTVPGEPGQELRVGIESLAVRDGVTELRLVLTPLWTGSDIRVYDMLGGAFTGSNLKLVDIANLKEYGVLSSGPHLFMSDPVTTRTASQTPVGFQAFFPTPEDDVDAFDVVIDPSWPSFQGVPLTRED</sequence>
<organism evidence="3 4">
    <name type="scientific">Microbacterium album</name>
    <dbReference type="NCBI Taxonomy" id="2053191"/>
    <lineage>
        <taxon>Bacteria</taxon>
        <taxon>Bacillati</taxon>
        <taxon>Actinomycetota</taxon>
        <taxon>Actinomycetes</taxon>
        <taxon>Micrococcales</taxon>
        <taxon>Microbacteriaceae</taxon>
        <taxon>Microbacterium</taxon>
    </lineage>
</organism>
<keyword evidence="4" id="KW-1185">Reference proteome</keyword>
<evidence type="ECO:0008006" key="5">
    <source>
        <dbReference type="Google" id="ProtNLM"/>
    </source>
</evidence>
<reference evidence="3" key="1">
    <citation type="journal article" date="2014" name="Int. J. Syst. Evol. Microbiol.">
        <title>Complete genome sequence of Corynebacterium casei LMG S-19264T (=DSM 44701T), isolated from a smear-ripened cheese.</title>
        <authorList>
            <consortium name="US DOE Joint Genome Institute (JGI-PGF)"/>
            <person name="Walter F."/>
            <person name="Albersmeier A."/>
            <person name="Kalinowski J."/>
            <person name="Ruckert C."/>
        </authorList>
    </citation>
    <scope>NUCLEOTIDE SEQUENCE</scope>
    <source>
        <strain evidence="3">CGMCC 1.15794</strain>
    </source>
</reference>
<dbReference type="EMBL" id="BMJY01000012">
    <property type="protein sequence ID" value="GGH47680.1"/>
    <property type="molecule type" value="Genomic_DNA"/>
</dbReference>
<accession>A0A917IF97</accession>